<evidence type="ECO:0000313" key="10">
    <source>
        <dbReference type="Proteomes" id="UP001501510"/>
    </source>
</evidence>
<comment type="subcellular location">
    <subcellularLocation>
        <location evidence="1">Cell membrane</location>
        <topology evidence="1">Multi-pass membrane protein</topology>
    </subcellularLocation>
</comment>
<keyword evidence="10" id="KW-1185">Reference proteome</keyword>
<dbReference type="Proteomes" id="UP001501510">
    <property type="component" value="Unassembled WGS sequence"/>
</dbReference>
<dbReference type="PANTHER" id="PTHR43266">
    <property type="entry name" value="MACROLIDE-EFFLUX PROTEIN"/>
    <property type="match status" value="1"/>
</dbReference>
<evidence type="ECO:0000256" key="4">
    <source>
        <dbReference type="ARBA" id="ARBA00022692"/>
    </source>
</evidence>
<protein>
    <submittedName>
        <fullName evidence="9">MFS transporter</fullName>
    </submittedName>
</protein>
<evidence type="ECO:0000256" key="1">
    <source>
        <dbReference type="ARBA" id="ARBA00004651"/>
    </source>
</evidence>
<dbReference type="InterPro" id="IPR011701">
    <property type="entry name" value="MFS"/>
</dbReference>
<feature type="transmembrane region" description="Helical" evidence="7">
    <location>
        <begin position="42"/>
        <end position="61"/>
    </location>
</feature>
<evidence type="ECO:0000256" key="6">
    <source>
        <dbReference type="ARBA" id="ARBA00023136"/>
    </source>
</evidence>
<reference evidence="9 10" key="1">
    <citation type="journal article" date="2019" name="Int. J. Syst. Evol. Microbiol.">
        <title>The Global Catalogue of Microorganisms (GCM) 10K type strain sequencing project: providing services to taxonomists for standard genome sequencing and annotation.</title>
        <authorList>
            <consortium name="The Broad Institute Genomics Platform"/>
            <consortium name="The Broad Institute Genome Sequencing Center for Infectious Disease"/>
            <person name="Wu L."/>
            <person name="Ma J."/>
        </authorList>
    </citation>
    <scope>NUCLEOTIDE SEQUENCE [LARGE SCALE GENOMIC DNA]</scope>
    <source>
        <strain evidence="9 10">JCM 1407</strain>
    </source>
</reference>
<accession>A0ABN1JM06</accession>
<keyword evidence="3" id="KW-1003">Cell membrane</keyword>
<name>A0ABN1JM06_9CLOT</name>
<feature type="transmembrane region" description="Helical" evidence="7">
    <location>
        <begin position="284"/>
        <end position="305"/>
    </location>
</feature>
<evidence type="ECO:0000259" key="8">
    <source>
        <dbReference type="PROSITE" id="PS50850"/>
    </source>
</evidence>
<dbReference type="InterPro" id="IPR020846">
    <property type="entry name" value="MFS_dom"/>
</dbReference>
<dbReference type="PANTHER" id="PTHR43266:SF9">
    <property type="entry name" value="PERMEASE, MAJOR FACILITATOR SUPERFAMILY-RELATED"/>
    <property type="match status" value="1"/>
</dbReference>
<feature type="transmembrane region" description="Helical" evidence="7">
    <location>
        <begin position="357"/>
        <end position="376"/>
    </location>
</feature>
<feature type="transmembrane region" description="Helical" evidence="7">
    <location>
        <begin position="256"/>
        <end position="277"/>
    </location>
</feature>
<evidence type="ECO:0000313" key="9">
    <source>
        <dbReference type="EMBL" id="GAA0742553.1"/>
    </source>
</evidence>
<keyword evidence="2" id="KW-0813">Transport</keyword>
<keyword evidence="4 7" id="KW-0812">Transmembrane</keyword>
<evidence type="ECO:0000256" key="5">
    <source>
        <dbReference type="ARBA" id="ARBA00022989"/>
    </source>
</evidence>
<feature type="transmembrane region" description="Helical" evidence="7">
    <location>
        <begin position="164"/>
        <end position="185"/>
    </location>
</feature>
<evidence type="ECO:0000256" key="2">
    <source>
        <dbReference type="ARBA" id="ARBA00022448"/>
    </source>
</evidence>
<feature type="transmembrane region" description="Helical" evidence="7">
    <location>
        <begin position="97"/>
        <end position="116"/>
    </location>
</feature>
<feature type="transmembrane region" description="Helical" evidence="7">
    <location>
        <begin position="73"/>
        <end position="91"/>
    </location>
</feature>
<evidence type="ECO:0000256" key="3">
    <source>
        <dbReference type="ARBA" id="ARBA00022475"/>
    </source>
</evidence>
<organism evidence="9 10">
    <name type="scientific">Clostridium oceanicum</name>
    <dbReference type="NCBI Taxonomy" id="1543"/>
    <lineage>
        <taxon>Bacteria</taxon>
        <taxon>Bacillati</taxon>
        <taxon>Bacillota</taxon>
        <taxon>Clostridia</taxon>
        <taxon>Eubacteriales</taxon>
        <taxon>Clostridiaceae</taxon>
        <taxon>Clostridium</taxon>
    </lineage>
</organism>
<feature type="transmembrane region" description="Helical" evidence="7">
    <location>
        <begin position="388"/>
        <end position="407"/>
    </location>
</feature>
<sequence>MKKINKNLTLLLLGRVVSDIGSSIQMMIMPLYIIDIGGSSTLVGLFSFFYMVPILLTYPFAGVIGDRLNRKKIMVTADFISAIAVLILAYVSSINKMHIAFLFTMQVIIGMMYGFFDPATKGMVPELVEKEKLAKTNSIIATLRILAGLVAPLVSVLLYTELGITVLFLINGISFLISTTSEMMIKYNFKKKSKGINISAVFHDMKDGASFIKDNPMIYRLSLYFLLVFMFIQPIFGVILPLLFRTKLNYSDTQYGYLQMILLLGALIGSILVGILSKGKKLKGLMTFGIFTMVISVFAFTSLTFKNIIERLGSGSSLYFVFLASVLFLLYTSIMFINIPVQTMIQKVTPEGHMSRVFSIVGMISKGGMPLGALIYGVVLDIIEIEKAVLIAAVFVLLVSLIFISVFKDESGDTKIET</sequence>
<keyword evidence="6 7" id="KW-0472">Membrane</keyword>
<dbReference type="RefSeq" id="WP_343762007.1">
    <property type="nucleotide sequence ID" value="NZ_BAAACG010000010.1"/>
</dbReference>
<dbReference type="CDD" id="cd06173">
    <property type="entry name" value="MFS_MefA_like"/>
    <property type="match status" value="1"/>
</dbReference>
<dbReference type="SUPFAM" id="SSF103473">
    <property type="entry name" value="MFS general substrate transporter"/>
    <property type="match status" value="1"/>
</dbReference>
<gene>
    <name evidence="9" type="ORF">GCM10008906_25230</name>
</gene>
<keyword evidence="5 7" id="KW-1133">Transmembrane helix</keyword>
<evidence type="ECO:0000256" key="7">
    <source>
        <dbReference type="SAM" id="Phobius"/>
    </source>
</evidence>
<feature type="domain" description="Major facilitator superfamily (MFS) profile" evidence="8">
    <location>
        <begin position="7"/>
        <end position="412"/>
    </location>
</feature>
<dbReference type="InterPro" id="IPR036259">
    <property type="entry name" value="MFS_trans_sf"/>
</dbReference>
<proteinExistence type="predicted"/>
<dbReference type="PROSITE" id="PS50850">
    <property type="entry name" value="MFS"/>
    <property type="match status" value="1"/>
</dbReference>
<dbReference type="Gene3D" id="1.20.1250.20">
    <property type="entry name" value="MFS general substrate transporter like domains"/>
    <property type="match status" value="1"/>
</dbReference>
<dbReference type="Pfam" id="PF07690">
    <property type="entry name" value="MFS_1"/>
    <property type="match status" value="1"/>
</dbReference>
<feature type="transmembrane region" description="Helical" evidence="7">
    <location>
        <begin position="317"/>
        <end position="337"/>
    </location>
</feature>
<dbReference type="EMBL" id="BAAACG010000010">
    <property type="protein sequence ID" value="GAA0742553.1"/>
    <property type="molecule type" value="Genomic_DNA"/>
</dbReference>
<feature type="transmembrane region" description="Helical" evidence="7">
    <location>
        <begin position="223"/>
        <end position="244"/>
    </location>
</feature>
<comment type="caution">
    <text evidence="9">The sequence shown here is derived from an EMBL/GenBank/DDBJ whole genome shotgun (WGS) entry which is preliminary data.</text>
</comment>